<sequence length="146" mass="16934">MTIICLLIFGSCTKHYQSEDEENIISVTDQFASNYFNFKLKEAIPLCTPESEKWIRFMASNIFQEDIDVINNNTESTTHETDEVNYVNDTLATVKCDAYNVFKIDTIGRPGRISEHEVYNINVVKRDGRWLIKMEGPLQSEKQNRD</sequence>
<keyword evidence="2" id="KW-1185">Reference proteome</keyword>
<dbReference type="AlphaFoldDB" id="A0A8E1UQX0"/>
<gene>
    <name evidence="1" type="ORF">ACU52_08170</name>
</gene>
<comment type="caution">
    <text evidence="1">The sequence shown here is derived from an EMBL/GenBank/DDBJ whole genome shotgun (WGS) entry which is preliminary data.</text>
</comment>
<reference evidence="1 2" key="1">
    <citation type="submission" date="2015-06" db="EMBL/GenBank/DDBJ databases">
        <title>Prevotella sp. 109, sp. nov., a novel member of the family Prevotellaceae isolated from human faeces.</title>
        <authorList>
            <person name="Shkoporov A.N."/>
            <person name="Chaplin A.V."/>
            <person name="Kafarskaia L.I."/>
            <person name="Efimov B.A."/>
        </authorList>
    </citation>
    <scope>NUCLEOTIDE SEQUENCE [LARGE SCALE GENOMIC DNA]</scope>
    <source>
        <strain evidence="1 2">109</strain>
    </source>
</reference>
<organism evidence="1 2">
    <name type="scientific">Xylanibacter rarus</name>
    <dbReference type="NCBI Taxonomy" id="1676614"/>
    <lineage>
        <taxon>Bacteria</taxon>
        <taxon>Pseudomonadati</taxon>
        <taxon>Bacteroidota</taxon>
        <taxon>Bacteroidia</taxon>
        <taxon>Bacteroidales</taxon>
        <taxon>Prevotellaceae</taxon>
        <taxon>Xylanibacter</taxon>
    </lineage>
</organism>
<evidence type="ECO:0000313" key="1">
    <source>
        <dbReference type="EMBL" id="KOO68404.1"/>
    </source>
</evidence>
<proteinExistence type="predicted"/>
<dbReference type="EMBL" id="LFQU01000014">
    <property type="protein sequence ID" value="KOO68404.1"/>
    <property type="molecule type" value="Genomic_DNA"/>
</dbReference>
<name>A0A8E1UQX0_9BACT</name>
<evidence type="ECO:0000313" key="2">
    <source>
        <dbReference type="Proteomes" id="UP000036951"/>
    </source>
</evidence>
<dbReference type="Proteomes" id="UP000036951">
    <property type="component" value="Unassembled WGS sequence"/>
</dbReference>
<protein>
    <submittedName>
        <fullName evidence="1">Uncharacterized protein</fullName>
    </submittedName>
</protein>
<accession>A0A8E1UQX0</accession>